<dbReference type="AlphaFoldDB" id="A0A5S3VCX2"/>
<dbReference type="Proteomes" id="UP000307217">
    <property type="component" value="Unassembled WGS sequence"/>
</dbReference>
<evidence type="ECO:0000313" key="2">
    <source>
        <dbReference type="Proteomes" id="UP000307217"/>
    </source>
</evidence>
<name>A0A5S3VCX2_9GAMM</name>
<dbReference type="InterPro" id="IPR020518">
    <property type="entry name" value="Tscrpt_reg_PrtN"/>
</dbReference>
<dbReference type="Pfam" id="PF11112">
    <property type="entry name" value="PyocinActivator"/>
    <property type="match status" value="1"/>
</dbReference>
<accession>A0A5S3VCX2</accession>
<sequence length="84" mass="9544">MNMSFALLARFESPVIQLKDISEEFFGISPRTAQQKANAGEFPVPTFKALDSERSPMLVNITDLAAHLEKRYEEGRDEWQQVNG</sequence>
<reference evidence="1 2" key="1">
    <citation type="submission" date="2018-01" db="EMBL/GenBank/DDBJ databases">
        <authorList>
            <person name="Paulsen S."/>
            <person name="Gram L.K."/>
        </authorList>
    </citation>
    <scope>NUCLEOTIDE SEQUENCE [LARGE SCALE GENOMIC DNA]</scope>
    <source>
        <strain evidence="1 2">S3790</strain>
    </source>
</reference>
<dbReference type="GO" id="GO:0006355">
    <property type="term" value="P:regulation of DNA-templated transcription"/>
    <property type="evidence" value="ECO:0007669"/>
    <property type="project" value="InterPro"/>
</dbReference>
<evidence type="ECO:0000313" key="1">
    <source>
        <dbReference type="EMBL" id="TMO69944.1"/>
    </source>
</evidence>
<comment type="caution">
    <text evidence="1">The sequence shown here is derived from an EMBL/GenBank/DDBJ whole genome shotgun (WGS) entry which is preliminary data.</text>
</comment>
<gene>
    <name evidence="1" type="ORF">CWC19_02825</name>
</gene>
<dbReference type="OrthoDB" id="982642at2"/>
<dbReference type="RefSeq" id="WP_138589886.1">
    <property type="nucleotide sequence ID" value="NZ_PNBX01000008.1"/>
</dbReference>
<protein>
    <submittedName>
        <fullName evidence="1">Pyocin activator protein PrtN</fullName>
    </submittedName>
</protein>
<organism evidence="1 2">
    <name type="scientific">Pseudoalteromonas aurantia</name>
    <dbReference type="NCBI Taxonomy" id="43654"/>
    <lineage>
        <taxon>Bacteria</taxon>
        <taxon>Pseudomonadati</taxon>
        <taxon>Pseudomonadota</taxon>
        <taxon>Gammaproteobacteria</taxon>
        <taxon>Alteromonadales</taxon>
        <taxon>Pseudoalteromonadaceae</taxon>
        <taxon>Pseudoalteromonas</taxon>
    </lineage>
</organism>
<proteinExistence type="predicted"/>
<dbReference type="EMBL" id="PNBX01000008">
    <property type="protein sequence ID" value="TMO69944.1"/>
    <property type="molecule type" value="Genomic_DNA"/>
</dbReference>
<reference evidence="2" key="2">
    <citation type="submission" date="2019-06" db="EMBL/GenBank/DDBJ databases">
        <title>Co-occurence of chitin degradation, pigmentation and bioactivity in marine Pseudoalteromonas.</title>
        <authorList>
            <person name="Sonnenschein E.C."/>
            <person name="Bech P.K."/>
        </authorList>
    </citation>
    <scope>NUCLEOTIDE SEQUENCE [LARGE SCALE GENOMIC DNA]</scope>
    <source>
        <strain evidence="2">S3790</strain>
    </source>
</reference>